<organism evidence="1">
    <name type="scientific">Tanacetum cinerariifolium</name>
    <name type="common">Dalmatian daisy</name>
    <name type="synonym">Chrysanthemum cinerariifolium</name>
    <dbReference type="NCBI Taxonomy" id="118510"/>
    <lineage>
        <taxon>Eukaryota</taxon>
        <taxon>Viridiplantae</taxon>
        <taxon>Streptophyta</taxon>
        <taxon>Embryophyta</taxon>
        <taxon>Tracheophyta</taxon>
        <taxon>Spermatophyta</taxon>
        <taxon>Magnoliopsida</taxon>
        <taxon>eudicotyledons</taxon>
        <taxon>Gunneridae</taxon>
        <taxon>Pentapetalae</taxon>
        <taxon>asterids</taxon>
        <taxon>campanulids</taxon>
        <taxon>Asterales</taxon>
        <taxon>Asteraceae</taxon>
        <taxon>Asteroideae</taxon>
        <taxon>Anthemideae</taxon>
        <taxon>Anthemidinae</taxon>
        <taxon>Tanacetum</taxon>
    </lineage>
</organism>
<dbReference type="GO" id="GO:0050218">
    <property type="term" value="F:propionate-CoA ligase activity"/>
    <property type="evidence" value="ECO:0007669"/>
    <property type="project" value="TreeGrafter"/>
</dbReference>
<accession>A0A699XJ34</accession>
<dbReference type="PANTHER" id="PTHR43347:SF3">
    <property type="entry name" value="ACYL-COA SYNTHETASE SHORT-CHAIN FAMILY MEMBER 3, MITOCHONDRIAL"/>
    <property type="match status" value="1"/>
</dbReference>
<dbReference type="AlphaFoldDB" id="A0A699XJ34"/>
<dbReference type="InterPro" id="IPR042099">
    <property type="entry name" value="ANL_N_sf"/>
</dbReference>
<dbReference type="PANTHER" id="PTHR43347">
    <property type="entry name" value="ACYL-COA SYNTHETASE"/>
    <property type="match status" value="1"/>
</dbReference>
<feature type="non-terminal residue" evidence="1">
    <location>
        <position position="1"/>
    </location>
</feature>
<dbReference type="EMBL" id="BKCJ011847802">
    <property type="protein sequence ID" value="GFD58028.1"/>
    <property type="molecule type" value="Genomic_DNA"/>
</dbReference>
<gene>
    <name evidence="1" type="ORF">Tci_929997</name>
</gene>
<sequence>FSSSERPEPLAIKPGSAGKAMPGFDVRVVDDSGKEVKRGEMGNIVMGIPLAPTAFTTLWEDEERFYKGYMKRFNGKWIDT</sequence>
<dbReference type="SUPFAM" id="SSF56801">
    <property type="entry name" value="Acetyl-CoA synthetase-like"/>
    <property type="match status" value="1"/>
</dbReference>
<comment type="caution">
    <text evidence="1">The sequence shown here is derived from an EMBL/GenBank/DDBJ whole genome shotgun (WGS) entry which is preliminary data.</text>
</comment>
<proteinExistence type="predicted"/>
<reference evidence="1" key="1">
    <citation type="journal article" date="2019" name="Sci. Rep.">
        <title>Draft genome of Tanacetum cinerariifolium, the natural source of mosquito coil.</title>
        <authorList>
            <person name="Yamashiro T."/>
            <person name="Shiraishi A."/>
            <person name="Satake H."/>
            <person name="Nakayama K."/>
        </authorList>
    </citation>
    <scope>NUCLEOTIDE SEQUENCE</scope>
</reference>
<evidence type="ECO:0000313" key="1">
    <source>
        <dbReference type="EMBL" id="GFD58028.1"/>
    </source>
</evidence>
<protein>
    <submittedName>
        <fullName evidence="1">Acetyl-CoA synthetase, putative</fullName>
    </submittedName>
</protein>
<dbReference type="Gene3D" id="3.40.50.12780">
    <property type="entry name" value="N-terminal domain of ligase-like"/>
    <property type="match status" value="1"/>
</dbReference>
<feature type="non-terminal residue" evidence="1">
    <location>
        <position position="80"/>
    </location>
</feature>
<name>A0A699XJ34_TANCI</name>